<feature type="non-terminal residue" evidence="6">
    <location>
        <position position="198"/>
    </location>
</feature>
<organism evidence="6 7">
    <name type="scientific">Thiothrix lacustris</name>
    <dbReference type="NCBI Taxonomy" id="525917"/>
    <lineage>
        <taxon>Bacteria</taxon>
        <taxon>Pseudomonadati</taxon>
        <taxon>Pseudomonadota</taxon>
        <taxon>Gammaproteobacteria</taxon>
        <taxon>Thiotrichales</taxon>
        <taxon>Thiotrichaceae</taxon>
        <taxon>Thiothrix</taxon>
    </lineage>
</organism>
<dbReference type="Pfam" id="PF18076">
    <property type="entry name" value="FGAR-AT_N"/>
    <property type="match status" value="1"/>
</dbReference>
<dbReference type="Proteomes" id="UP000192491">
    <property type="component" value="Unassembled WGS sequence"/>
</dbReference>
<evidence type="ECO:0000259" key="5">
    <source>
        <dbReference type="Pfam" id="PF18076"/>
    </source>
</evidence>
<reference evidence="6 7" key="1">
    <citation type="submission" date="2017-01" db="EMBL/GenBank/DDBJ databases">
        <title>Novel large sulfur bacteria in the metagenomes of groundwater-fed chemosynthetic microbial mats in the Lake Huron basin.</title>
        <authorList>
            <person name="Sharrar A.M."/>
            <person name="Flood B.E."/>
            <person name="Bailey J.V."/>
            <person name="Jones D.S."/>
            <person name="Biddanda B."/>
            <person name="Ruberg S.A."/>
            <person name="Marcus D.N."/>
            <person name="Dick G.J."/>
        </authorList>
    </citation>
    <scope>NUCLEOTIDE SEQUENCE [LARGE SCALE GENOMIC DNA]</scope>
    <source>
        <strain evidence="6">A8</strain>
    </source>
</reference>
<keyword evidence="3" id="KW-0658">Purine biosynthesis</keyword>
<dbReference type="Gene3D" id="1.10.8.750">
    <property type="entry name" value="Phosphoribosylformylglycinamidine synthase, linker domain"/>
    <property type="match status" value="1"/>
</dbReference>
<dbReference type="PANTHER" id="PTHR10099:SF1">
    <property type="entry name" value="PHOSPHORIBOSYLFORMYLGLYCINAMIDINE SYNTHASE"/>
    <property type="match status" value="1"/>
</dbReference>
<evidence type="ECO:0000256" key="4">
    <source>
        <dbReference type="ARBA" id="ARBA00022840"/>
    </source>
</evidence>
<proteinExistence type="predicted"/>
<dbReference type="PANTHER" id="PTHR10099">
    <property type="entry name" value="PHOSPHORIBOSYLFORMYLGLYCINAMIDINE SYNTHASE"/>
    <property type="match status" value="1"/>
</dbReference>
<keyword evidence="4" id="KW-0067">ATP-binding</keyword>
<evidence type="ECO:0000313" key="6">
    <source>
        <dbReference type="EMBL" id="OQX08655.1"/>
    </source>
</evidence>
<dbReference type="AlphaFoldDB" id="A0A1Y1QLV1"/>
<name>A0A1Y1QLV1_9GAMM</name>
<evidence type="ECO:0000256" key="3">
    <source>
        <dbReference type="ARBA" id="ARBA00022755"/>
    </source>
</evidence>
<dbReference type="GO" id="GO:0006164">
    <property type="term" value="P:purine nucleotide biosynthetic process"/>
    <property type="evidence" value="ECO:0007669"/>
    <property type="project" value="UniProtKB-KW"/>
</dbReference>
<keyword evidence="1" id="KW-0436">Ligase</keyword>
<accession>A0A1Y1QLV1</accession>
<dbReference type="InterPro" id="IPR036604">
    <property type="entry name" value="PurS-like_sf"/>
</dbReference>
<keyword evidence="2" id="KW-0547">Nucleotide-binding</keyword>
<evidence type="ECO:0000313" key="7">
    <source>
        <dbReference type="Proteomes" id="UP000192491"/>
    </source>
</evidence>
<dbReference type="SUPFAM" id="SSF82697">
    <property type="entry name" value="PurS-like"/>
    <property type="match status" value="1"/>
</dbReference>
<dbReference type="InterPro" id="IPR040707">
    <property type="entry name" value="FGAR-AT_N"/>
</dbReference>
<comment type="caution">
    <text evidence="6">The sequence shown here is derived from an EMBL/GenBank/DDBJ whole genome shotgun (WGS) entry which is preliminary data.</text>
</comment>
<dbReference type="GO" id="GO:0005524">
    <property type="term" value="F:ATP binding"/>
    <property type="evidence" value="ECO:0007669"/>
    <property type="project" value="UniProtKB-KW"/>
</dbReference>
<evidence type="ECO:0000256" key="2">
    <source>
        <dbReference type="ARBA" id="ARBA00022741"/>
    </source>
</evidence>
<sequence length="198" mass="21597">MLILSGSVALSDFRRAKLLNALQTVVPSVTAVQAEYVHFVRTRCELGADEHARLQALLTYEEVQGDHNVRGTLFLVTPRTGTISPWSSKATDIAHNCGLNTVERIERGIAYDVQTSEALTDAQKTAIAARLHDRMTEMVLADKQDAVVLFSQAEPAPLRYVDISEDPKAALASANSAWGLALSPDEIDYLAENYAELG</sequence>
<dbReference type="EMBL" id="MTEJ01000169">
    <property type="protein sequence ID" value="OQX08655.1"/>
    <property type="molecule type" value="Genomic_DNA"/>
</dbReference>
<gene>
    <name evidence="6" type="ORF">BWK73_24735</name>
</gene>
<evidence type="ECO:0000256" key="1">
    <source>
        <dbReference type="ARBA" id="ARBA00022598"/>
    </source>
</evidence>
<dbReference type="GO" id="GO:0005737">
    <property type="term" value="C:cytoplasm"/>
    <property type="evidence" value="ECO:0007669"/>
    <property type="project" value="TreeGrafter"/>
</dbReference>
<dbReference type="GO" id="GO:0004642">
    <property type="term" value="F:phosphoribosylformylglycinamidine synthase activity"/>
    <property type="evidence" value="ECO:0007669"/>
    <property type="project" value="TreeGrafter"/>
</dbReference>
<feature type="domain" description="Phosphoribosylformylglycinamidine synthase N-terminal" evidence="5">
    <location>
        <begin position="35"/>
        <end position="150"/>
    </location>
</feature>
<dbReference type="STRING" id="1123401.GCA_000621325_00753"/>
<protein>
    <recommendedName>
        <fullName evidence="5">Phosphoribosylformylglycinamidine synthase N-terminal domain-containing protein</fullName>
    </recommendedName>
</protein>